<dbReference type="InterPro" id="IPR036236">
    <property type="entry name" value="Znf_C2H2_sf"/>
</dbReference>
<dbReference type="PROSITE" id="PS00028">
    <property type="entry name" value="ZINC_FINGER_C2H2_1"/>
    <property type="match status" value="1"/>
</dbReference>
<dbReference type="AlphaFoldDB" id="A0A1V6T7X5"/>
<reference evidence="5" key="1">
    <citation type="journal article" date="2017" name="Nat. Microbiol.">
        <title>Global analysis of biosynthetic gene clusters reveals vast potential of secondary metabolite production in Penicillium species.</title>
        <authorList>
            <person name="Nielsen J.C."/>
            <person name="Grijseels S."/>
            <person name="Prigent S."/>
            <person name="Ji B."/>
            <person name="Dainat J."/>
            <person name="Nielsen K.F."/>
            <person name="Frisvad J.C."/>
            <person name="Workman M."/>
            <person name="Nielsen J."/>
        </authorList>
    </citation>
    <scope>NUCLEOTIDE SEQUENCE [LARGE SCALE GENOMIC DNA]</scope>
    <source>
        <strain evidence="5">IBT 24891</strain>
    </source>
</reference>
<organism evidence="4 5">
    <name type="scientific">Penicillium steckii</name>
    <dbReference type="NCBI Taxonomy" id="303698"/>
    <lineage>
        <taxon>Eukaryota</taxon>
        <taxon>Fungi</taxon>
        <taxon>Dikarya</taxon>
        <taxon>Ascomycota</taxon>
        <taxon>Pezizomycotina</taxon>
        <taxon>Eurotiomycetes</taxon>
        <taxon>Eurotiomycetidae</taxon>
        <taxon>Eurotiales</taxon>
        <taxon>Aspergillaceae</taxon>
        <taxon>Penicillium</taxon>
    </lineage>
</organism>
<feature type="compositionally biased region" description="Basic and acidic residues" evidence="2">
    <location>
        <begin position="129"/>
        <end position="142"/>
    </location>
</feature>
<sequence length="210" mass="23740">MMASSSFHYIPSSNDQPLDPRHQHSQLYGAELSHLLFSIEDFLQPGSMEPAMGLGSTIGTRHPGGFDPFTLERYPQVQTSGLWHPSLEQIPNSLQVFGNDDCPVTATLCSSTQLDSEAQGPRQSQPGHSPRDDGNQSRAEFDTSERIRCEWKDCVYPGTFTNEGTLVRHLRTVHFSPNRFKCDICGKRFGRKDRYRTHRQMAHPQAHARD</sequence>
<dbReference type="Pfam" id="PF00096">
    <property type="entry name" value="zf-C2H2"/>
    <property type="match status" value="1"/>
</dbReference>
<evidence type="ECO:0000259" key="3">
    <source>
        <dbReference type="PROSITE" id="PS50157"/>
    </source>
</evidence>
<dbReference type="SUPFAM" id="SSF57667">
    <property type="entry name" value="beta-beta-alpha zinc fingers"/>
    <property type="match status" value="1"/>
</dbReference>
<dbReference type="SMART" id="SM00355">
    <property type="entry name" value="ZnF_C2H2"/>
    <property type="match status" value="2"/>
</dbReference>
<dbReference type="Gene3D" id="3.30.160.60">
    <property type="entry name" value="Classic Zinc Finger"/>
    <property type="match status" value="1"/>
</dbReference>
<comment type="caution">
    <text evidence="4">The sequence shown here is derived from an EMBL/GenBank/DDBJ whole genome shotgun (WGS) entry which is preliminary data.</text>
</comment>
<protein>
    <recommendedName>
        <fullName evidence="3">C2H2-type domain-containing protein</fullName>
    </recommendedName>
</protein>
<feature type="compositionally biased region" description="Polar residues" evidence="2">
    <location>
        <begin position="113"/>
        <end position="127"/>
    </location>
</feature>
<dbReference type="OrthoDB" id="2687452at2759"/>
<keyword evidence="5" id="KW-1185">Reference proteome</keyword>
<evidence type="ECO:0000313" key="5">
    <source>
        <dbReference type="Proteomes" id="UP000191285"/>
    </source>
</evidence>
<proteinExistence type="predicted"/>
<dbReference type="GO" id="GO:0008270">
    <property type="term" value="F:zinc ion binding"/>
    <property type="evidence" value="ECO:0007669"/>
    <property type="project" value="UniProtKB-KW"/>
</dbReference>
<evidence type="ECO:0000256" key="1">
    <source>
        <dbReference type="PROSITE-ProRule" id="PRU00042"/>
    </source>
</evidence>
<feature type="compositionally biased region" description="Polar residues" evidence="2">
    <location>
        <begin position="1"/>
        <end position="16"/>
    </location>
</feature>
<feature type="region of interest" description="Disordered" evidence="2">
    <location>
        <begin position="113"/>
        <end position="142"/>
    </location>
</feature>
<dbReference type="PROSITE" id="PS50157">
    <property type="entry name" value="ZINC_FINGER_C2H2_2"/>
    <property type="match status" value="1"/>
</dbReference>
<dbReference type="Proteomes" id="UP000191285">
    <property type="component" value="Unassembled WGS sequence"/>
</dbReference>
<accession>A0A1V6T7X5</accession>
<keyword evidence="1" id="KW-0863">Zinc-finger</keyword>
<keyword evidence="1" id="KW-0862">Zinc</keyword>
<dbReference type="EMBL" id="MLKD01000010">
    <property type="protein sequence ID" value="OQE22286.1"/>
    <property type="molecule type" value="Genomic_DNA"/>
</dbReference>
<feature type="region of interest" description="Disordered" evidence="2">
    <location>
        <begin position="1"/>
        <end position="20"/>
    </location>
</feature>
<dbReference type="STRING" id="303698.A0A1V6T7X5"/>
<name>A0A1V6T7X5_9EURO</name>
<evidence type="ECO:0000313" key="4">
    <source>
        <dbReference type="EMBL" id="OQE22286.1"/>
    </source>
</evidence>
<evidence type="ECO:0000256" key="2">
    <source>
        <dbReference type="SAM" id="MobiDB-lite"/>
    </source>
</evidence>
<gene>
    <name evidence="4" type="ORF">PENSTE_c010G03231</name>
</gene>
<keyword evidence="1" id="KW-0479">Metal-binding</keyword>
<dbReference type="InterPro" id="IPR013087">
    <property type="entry name" value="Znf_C2H2_type"/>
</dbReference>
<feature type="domain" description="C2H2-type" evidence="3">
    <location>
        <begin position="180"/>
        <end position="208"/>
    </location>
</feature>